<feature type="region of interest" description="Disordered" evidence="1">
    <location>
        <begin position="272"/>
        <end position="302"/>
    </location>
</feature>
<feature type="region of interest" description="Disordered" evidence="1">
    <location>
        <begin position="245"/>
        <end position="264"/>
    </location>
</feature>
<proteinExistence type="predicted"/>
<name>A0ABQ8BTA0_BRANA</name>
<evidence type="ECO:0000313" key="3">
    <source>
        <dbReference type="EMBL" id="KAH0907702.1"/>
    </source>
</evidence>
<gene>
    <name evidence="3" type="ORF">HID58_039529</name>
</gene>
<feature type="compositionally biased region" description="Basic and acidic residues" evidence="1">
    <location>
        <begin position="34"/>
        <end position="44"/>
    </location>
</feature>
<feature type="compositionally biased region" description="Polar residues" evidence="1">
    <location>
        <begin position="11"/>
        <end position="20"/>
    </location>
</feature>
<dbReference type="InterPro" id="IPR045030">
    <property type="entry name" value="LYSM1-4"/>
</dbReference>
<sequence length="342" mass="37343">MFMDRERRLSNRNGTPQYSNGKFRDDDYYGGFLDRLENSREKSPSRSKILRIPSPTSSPPPSSSSPPFPGSNSPDRGYIEHRVSKFDTLAGIAIKYGVEVADVKKMNGLVTDLQMFALKSLQIPLPGRHPPSPCLSNGSLHHGNGSNNQYLRPFPSTNTPLNHHRKSRSLANALFDEVNQSPDNNNNTAQETSADKFRRRRQKSEADFSSRTPELLLKEENSSSNGGFLSIAGKGLALRSKASSRTNLSSAESETSNFNPVPINLMDAPVSDSFGSVRKSSSASSLQDPEGNNSNGSSSLSLWPTSKWSLKPDLLTPAAITSSIFDGLPKPLTGRKNKTAMD</sequence>
<feature type="region of interest" description="Disordered" evidence="1">
    <location>
        <begin position="178"/>
        <end position="224"/>
    </location>
</feature>
<accession>A0ABQ8BTA0</accession>
<dbReference type="PROSITE" id="PS51782">
    <property type="entry name" value="LYSM"/>
    <property type="match status" value="1"/>
</dbReference>
<dbReference type="SUPFAM" id="SSF54106">
    <property type="entry name" value="LysM domain"/>
    <property type="match status" value="1"/>
</dbReference>
<protein>
    <recommendedName>
        <fullName evidence="2">LysM domain-containing protein</fullName>
    </recommendedName>
</protein>
<dbReference type="PANTHER" id="PTHR20932:SF55">
    <property type="entry name" value="LYSM DOMAIN-CONTAINING PROTEIN"/>
    <property type="match status" value="1"/>
</dbReference>
<feature type="compositionally biased region" description="Low complexity" evidence="1">
    <location>
        <begin position="135"/>
        <end position="148"/>
    </location>
</feature>
<evidence type="ECO:0000313" key="4">
    <source>
        <dbReference type="Proteomes" id="UP000824890"/>
    </source>
</evidence>
<evidence type="ECO:0000256" key="1">
    <source>
        <dbReference type="SAM" id="MobiDB-lite"/>
    </source>
</evidence>
<dbReference type="PANTHER" id="PTHR20932">
    <property type="entry name" value="LYSM AND PUTATIVE PEPTIDOGLYCAN-BINDING DOMAIN-CONTAINING PROTEIN"/>
    <property type="match status" value="1"/>
</dbReference>
<reference evidence="3 4" key="1">
    <citation type="submission" date="2021-05" db="EMBL/GenBank/DDBJ databases">
        <title>Genome Assembly of Synthetic Allotetraploid Brassica napus Reveals Homoeologous Exchanges between Subgenomes.</title>
        <authorList>
            <person name="Davis J.T."/>
        </authorList>
    </citation>
    <scope>NUCLEOTIDE SEQUENCE [LARGE SCALE GENOMIC DNA]</scope>
    <source>
        <strain evidence="4">cv. Da-Ae</strain>
        <tissue evidence="3">Seedling</tissue>
    </source>
</reference>
<feature type="compositionally biased region" description="Polar residues" evidence="1">
    <location>
        <begin position="245"/>
        <end position="259"/>
    </location>
</feature>
<comment type="caution">
    <text evidence="3">The sequence shown here is derived from an EMBL/GenBank/DDBJ whole genome shotgun (WGS) entry which is preliminary data.</text>
</comment>
<feature type="region of interest" description="Disordered" evidence="1">
    <location>
        <begin position="129"/>
        <end position="165"/>
    </location>
</feature>
<organism evidence="3 4">
    <name type="scientific">Brassica napus</name>
    <name type="common">Rape</name>
    <dbReference type="NCBI Taxonomy" id="3708"/>
    <lineage>
        <taxon>Eukaryota</taxon>
        <taxon>Viridiplantae</taxon>
        <taxon>Streptophyta</taxon>
        <taxon>Embryophyta</taxon>
        <taxon>Tracheophyta</taxon>
        <taxon>Spermatophyta</taxon>
        <taxon>Magnoliopsida</taxon>
        <taxon>eudicotyledons</taxon>
        <taxon>Gunneridae</taxon>
        <taxon>Pentapetalae</taxon>
        <taxon>rosids</taxon>
        <taxon>malvids</taxon>
        <taxon>Brassicales</taxon>
        <taxon>Brassicaceae</taxon>
        <taxon>Brassiceae</taxon>
        <taxon>Brassica</taxon>
    </lineage>
</organism>
<feature type="region of interest" description="Disordered" evidence="1">
    <location>
        <begin position="1"/>
        <end position="78"/>
    </location>
</feature>
<dbReference type="Pfam" id="PF01476">
    <property type="entry name" value="LysM"/>
    <property type="match status" value="1"/>
</dbReference>
<dbReference type="InterPro" id="IPR036779">
    <property type="entry name" value="LysM_dom_sf"/>
</dbReference>
<dbReference type="InterPro" id="IPR018392">
    <property type="entry name" value="LysM"/>
</dbReference>
<dbReference type="EMBL" id="JAGKQM010000010">
    <property type="protein sequence ID" value="KAH0907702.1"/>
    <property type="molecule type" value="Genomic_DNA"/>
</dbReference>
<dbReference type="Proteomes" id="UP000824890">
    <property type="component" value="Unassembled WGS sequence"/>
</dbReference>
<feature type="compositionally biased region" description="Low complexity" evidence="1">
    <location>
        <begin position="291"/>
        <end position="302"/>
    </location>
</feature>
<feature type="compositionally biased region" description="Polar residues" evidence="1">
    <location>
        <begin position="178"/>
        <end position="192"/>
    </location>
</feature>
<dbReference type="Gene3D" id="3.10.350.10">
    <property type="entry name" value="LysM domain"/>
    <property type="match status" value="1"/>
</dbReference>
<feature type="domain" description="LysM" evidence="2">
    <location>
        <begin position="79"/>
        <end position="123"/>
    </location>
</feature>
<dbReference type="SMART" id="SM00257">
    <property type="entry name" value="LysM"/>
    <property type="match status" value="1"/>
</dbReference>
<evidence type="ECO:0000259" key="2">
    <source>
        <dbReference type="PROSITE" id="PS51782"/>
    </source>
</evidence>
<dbReference type="CDD" id="cd00118">
    <property type="entry name" value="LysM"/>
    <property type="match status" value="1"/>
</dbReference>
<feature type="compositionally biased region" description="Polar residues" evidence="1">
    <location>
        <begin position="278"/>
        <end position="287"/>
    </location>
</feature>
<feature type="compositionally biased region" description="Pro residues" evidence="1">
    <location>
        <begin position="56"/>
        <end position="69"/>
    </location>
</feature>
<keyword evidence="4" id="KW-1185">Reference proteome</keyword>